<dbReference type="PANTHER" id="PTHR19959:SF119">
    <property type="entry name" value="FUNGAL LIPASE-LIKE DOMAIN-CONTAINING PROTEIN"/>
    <property type="match status" value="1"/>
</dbReference>
<dbReference type="AlphaFoldDB" id="A0A8H8CJ69"/>
<dbReference type="InterPro" id="IPR011990">
    <property type="entry name" value="TPR-like_helical_dom_sf"/>
</dbReference>
<feature type="coiled-coil region" evidence="1">
    <location>
        <begin position="190"/>
        <end position="224"/>
    </location>
</feature>
<dbReference type="Pfam" id="PF12770">
    <property type="entry name" value="CHAT"/>
    <property type="match status" value="1"/>
</dbReference>
<dbReference type="EMBL" id="JAFIQS010000007">
    <property type="protein sequence ID" value="KAG5166955.1"/>
    <property type="molecule type" value="Genomic_DNA"/>
</dbReference>
<evidence type="ECO:0000256" key="1">
    <source>
        <dbReference type="SAM" id="Coils"/>
    </source>
</evidence>
<accession>A0A8H8CJ69</accession>
<dbReference type="Gene3D" id="1.25.40.10">
    <property type="entry name" value="Tetratricopeptide repeat domain"/>
    <property type="match status" value="3"/>
</dbReference>
<protein>
    <recommendedName>
        <fullName evidence="2">CHAT domain-containing protein</fullName>
    </recommendedName>
</protein>
<evidence type="ECO:0000259" key="2">
    <source>
        <dbReference type="Pfam" id="PF12770"/>
    </source>
</evidence>
<dbReference type="InterPro" id="IPR024983">
    <property type="entry name" value="CHAT_dom"/>
</dbReference>
<keyword evidence="1" id="KW-0175">Coiled coil</keyword>
<sequence>MGTDIDGDLGAHMSSLSLDGTSVSEPLTADDGAEYYNFLRNMEADEEIQFQLFHAACTEHMRSEASLDVDDLNRAISLYCFALSKIPQSSTLHRQGLFNLSCALEDRFRKNGLLEDLDKSIAVGRGARNLVPTNDSNQHIFLDNLAAQLQTRFKHTEQLRDIDECIALRRDVLEMSHLPADRRHIFLRRLARALESRFEVERDIENLEEAISQYRMSVDLITTESDSHPDLSNAVRCLADALVDLYGETSEQRHLNEAISLFRRSILCAGDAEEKYEPLHNLAHALKTRFDCMGLPEDLRECIDMHRQVFNSLPQSHPDRPIYTINLANAIMARYDLSGQEADLHSSIAMYQEAVDLERAQPTGTAGSNEHMAINNLATALVYRFELNGERGDLEQSIALHKDNLARMPSRDPRRAEYLTNLANSLNALSRQTGDRATMDQAILTYREAFELFTPLHPMRSRFVNNLAQTLLLRYEQTGFENDYEEAVTLLREALQRHSGSHPSRGYSLINLANALGAKTHTKSKEATRGRLEEAISLCREALNLSDSGRSNNATILNSLSGTLLDQYKLDNEQEYLIEAVQRYREAVDLLPLPSPLQPMYLSNLGHALHCLFKTSREKDHFIEAASLHKKALELYPPFHYHRYVSLMDLANLLVLAYLRTEEVVYLDSAMLSFKAASQNASHSAFTAHNIADTWSYHADALGHTSALEAYEVALRSLSQMASLSLDIYSRQDTIQTSRSGLASKAAWCAIKVENFNQAVEFLEGGRAIFWAQALHLRTSFDRLQEKSPVLAQRLQQLAGELEHASYRNSVSADPAMDNKSKMSLEAQEAQFRKLDDEWSKGINEVRNIPGFEDFLQSPRIESLRRAASDCPIIFLVPGQDVSACLVMTAQTVHYICLDNLSEETLLSLVTITRLACGPTPDLRGEVDQFISVQEIWTDDMLEKSPALNRLRSKGAFGRRRTRPSSDSLFEYVLLTLWDDLVKPIIDALGFQKLQSPQRVKWCPSGPFSFLPIHAAGCYNLDQGSLQCTSDYLVSSYIPTVGLLLSSVTKKNTTSEGVPFQFLAVLDPELPSASIELHKIKKQAPSDCIIELGSTGGPGATIDTICSHLQTASIAHFACHGIQDPSSPLDSSLFVHDGKLSIVKIMQQSIPNGSLAFLCACETAMGDMAVPDESMSIGACMLFSGYRSVVATMWKIADEDGPTVADAFYAKLFESVDDKANPLMPDISQSAQALHNATLQLRLSGVGYRRWVPFVHLGN</sequence>
<organism evidence="3">
    <name type="scientific">Psilocybe cubensis</name>
    <name type="common">Psychedelic mushroom</name>
    <name type="synonym">Stropharia cubensis</name>
    <dbReference type="NCBI Taxonomy" id="181762"/>
    <lineage>
        <taxon>Eukaryota</taxon>
        <taxon>Fungi</taxon>
        <taxon>Dikarya</taxon>
        <taxon>Basidiomycota</taxon>
        <taxon>Agaricomycotina</taxon>
        <taxon>Agaricomycetes</taxon>
        <taxon>Agaricomycetidae</taxon>
        <taxon>Agaricales</taxon>
        <taxon>Agaricineae</taxon>
        <taxon>Strophariaceae</taxon>
        <taxon>Psilocybe</taxon>
    </lineage>
</organism>
<feature type="domain" description="CHAT" evidence="2">
    <location>
        <begin position="976"/>
        <end position="1259"/>
    </location>
</feature>
<comment type="caution">
    <text evidence="3">The sequence shown here is derived from an EMBL/GenBank/DDBJ whole genome shotgun (WGS) entry which is preliminary data.</text>
</comment>
<proteinExistence type="predicted"/>
<reference evidence="3" key="1">
    <citation type="submission" date="2021-02" db="EMBL/GenBank/DDBJ databases">
        <title>Psilocybe cubensis genome.</title>
        <authorList>
            <person name="Mckernan K.J."/>
            <person name="Crawford S."/>
            <person name="Trippe A."/>
            <person name="Kane L.T."/>
            <person name="Mclaughlin S."/>
        </authorList>
    </citation>
    <scope>NUCLEOTIDE SEQUENCE [LARGE SCALE GENOMIC DNA]</scope>
    <source>
        <strain evidence="3">MGC-MH-2018</strain>
    </source>
</reference>
<dbReference type="PANTHER" id="PTHR19959">
    <property type="entry name" value="KINESIN LIGHT CHAIN"/>
    <property type="match status" value="1"/>
</dbReference>
<name>A0A8H8CJ69_PSICU</name>
<dbReference type="SUPFAM" id="SSF81901">
    <property type="entry name" value="HCP-like"/>
    <property type="match status" value="1"/>
</dbReference>
<gene>
    <name evidence="3" type="ORF">JR316_007292</name>
</gene>
<evidence type="ECO:0000313" key="3">
    <source>
        <dbReference type="EMBL" id="KAG5166955.1"/>
    </source>
</evidence>
<dbReference type="Pfam" id="PF13374">
    <property type="entry name" value="TPR_10"/>
    <property type="match status" value="1"/>
</dbReference>